<keyword evidence="2" id="KW-1185">Reference proteome</keyword>
<evidence type="ECO:0000313" key="2">
    <source>
        <dbReference type="Proteomes" id="UP001594351"/>
    </source>
</evidence>
<name>A0ABV6Z266_UNCC1</name>
<organism evidence="1 2">
    <name type="scientific">candidate division CSSED10-310 bacterium</name>
    <dbReference type="NCBI Taxonomy" id="2855610"/>
    <lineage>
        <taxon>Bacteria</taxon>
        <taxon>Bacteria division CSSED10-310</taxon>
    </lineage>
</organism>
<comment type="caution">
    <text evidence="1">The sequence shown here is derived from an EMBL/GenBank/DDBJ whole genome shotgun (WGS) entry which is preliminary data.</text>
</comment>
<dbReference type="EMBL" id="JBHPBY010000329">
    <property type="protein sequence ID" value="MFC1852550.1"/>
    <property type="molecule type" value="Genomic_DNA"/>
</dbReference>
<protein>
    <submittedName>
        <fullName evidence="1">Uncharacterized protein</fullName>
    </submittedName>
</protein>
<gene>
    <name evidence="1" type="ORF">ACFL27_20325</name>
</gene>
<proteinExistence type="predicted"/>
<dbReference type="Proteomes" id="UP001594351">
    <property type="component" value="Unassembled WGS sequence"/>
</dbReference>
<sequence>MDLSRLRICHPPNHARVDNPPTHSHSSHLIRIINRAETFLRFSSTLQRLPFSLPAKLSGNEKHSEKTKAVVNATPERLEVTASISATGSN</sequence>
<accession>A0ABV6Z266</accession>
<evidence type="ECO:0000313" key="1">
    <source>
        <dbReference type="EMBL" id="MFC1852550.1"/>
    </source>
</evidence>
<reference evidence="1 2" key="1">
    <citation type="submission" date="2024-09" db="EMBL/GenBank/DDBJ databases">
        <title>Laminarin stimulates single cell rates of sulfate reduction while oxygen inhibits transcriptomic activity in coastal marine sediment.</title>
        <authorList>
            <person name="Lindsay M."/>
            <person name="Orcutt B."/>
            <person name="Emerson D."/>
            <person name="Stepanauskas R."/>
            <person name="D'Angelo T."/>
        </authorList>
    </citation>
    <scope>NUCLEOTIDE SEQUENCE [LARGE SCALE GENOMIC DNA]</scope>
    <source>
        <strain evidence="1">SAG AM-311-K15</strain>
    </source>
</reference>